<keyword evidence="4" id="KW-1185">Reference proteome</keyword>
<name>A0A8S3WAN5_PARAO</name>
<keyword evidence="1" id="KW-0175">Coiled coil</keyword>
<evidence type="ECO:0000313" key="3">
    <source>
        <dbReference type="EMBL" id="CAG4949763.1"/>
    </source>
</evidence>
<organism evidence="3 4">
    <name type="scientific">Parnassius apollo</name>
    <name type="common">Apollo butterfly</name>
    <name type="synonym">Papilio apollo</name>
    <dbReference type="NCBI Taxonomy" id="110799"/>
    <lineage>
        <taxon>Eukaryota</taxon>
        <taxon>Metazoa</taxon>
        <taxon>Ecdysozoa</taxon>
        <taxon>Arthropoda</taxon>
        <taxon>Hexapoda</taxon>
        <taxon>Insecta</taxon>
        <taxon>Pterygota</taxon>
        <taxon>Neoptera</taxon>
        <taxon>Endopterygota</taxon>
        <taxon>Lepidoptera</taxon>
        <taxon>Glossata</taxon>
        <taxon>Ditrysia</taxon>
        <taxon>Papilionoidea</taxon>
        <taxon>Papilionidae</taxon>
        <taxon>Parnassiinae</taxon>
        <taxon>Parnassini</taxon>
        <taxon>Parnassius</taxon>
        <taxon>Parnassius</taxon>
    </lineage>
</organism>
<dbReference type="Proteomes" id="UP000691718">
    <property type="component" value="Unassembled WGS sequence"/>
</dbReference>
<feature type="region of interest" description="Disordered" evidence="2">
    <location>
        <begin position="22"/>
        <end position="45"/>
    </location>
</feature>
<feature type="coiled-coil region" evidence="1">
    <location>
        <begin position="105"/>
        <end position="146"/>
    </location>
</feature>
<evidence type="ECO:0000256" key="1">
    <source>
        <dbReference type="SAM" id="Coils"/>
    </source>
</evidence>
<evidence type="ECO:0000256" key="2">
    <source>
        <dbReference type="SAM" id="MobiDB-lite"/>
    </source>
</evidence>
<dbReference type="AlphaFoldDB" id="A0A8S3WAN5"/>
<comment type="caution">
    <text evidence="3">The sequence shown here is derived from an EMBL/GenBank/DDBJ whole genome shotgun (WGS) entry which is preliminary data.</text>
</comment>
<accession>A0A8S3WAN5</accession>
<gene>
    <name evidence="3" type="ORF">PAPOLLO_LOCUS4107</name>
</gene>
<dbReference type="OrthoDB" id="7475211at2759"/>
<protein>
    <submittedName>
        <fullName evidence="3">(apollo) hypothetical protein</fullName>
    </submittedName>
</protein>
<reference evidence="3" key="1">
    <citation type="submission" date="2021-04" db="EMBL/GenBank/DDBJ databases">
        <authorList>
            <person name="Tunstrom K."/>
        </authorList>
    </citation>
    <scope>NUCLEOTIDE SEQUENCE</scope>
</reference>
<evidence type="ECO:0000313" key="4">
    <source>
        <dbReference type="Proteomes" id="UP000691718"/>
    </source>
</evidence>
<dbReference type="EMBL" id="CAJQZP010000220">
    <property type="protein sequence ID" value="CAG4949763.1"/>
    <property type="molecule type" value="Genomic_DNA"/>
</dbReference>
<sequence length="166" mass="19267">MSKVSVVPINTVKLKKPDNYKAVKRKPRKESNNKSKQHNVNNKNIEVNKTDANTQTLSREIQNSSNLTDVDCVIIENNNNTQTLGRGSPSKHYLESRSAASRRYRERLKETMRRQSEENKQLRESNKRLTAEKAELKLILTEHLKKCPIGDELREIRQRLKKTTTV</sequence>
<proteinExistence type="predicted"/>